<sequence>MLLRYSFSLFTLLHLSIFTLFFVHFTVESQSKFIQRDSLLDRTDVPKKILATSSVGGGSHLIPMLEILNILVDRGYNVTLVAPGNFTAKSDSYRSIPQIIVGDVVGTSILNNDQELLKKIFLEDADFTTMVKSFDAELYTKFYNIYKRTAEEINVDLFFCDFAINDQCFDLAWQLEKPVVGFSSSPMFATIQPPYKSDPVLGCHVTMENESFYERFKCAIIKPLQFIKVFIKVLSSLNNQRANLGVETHWNPRSRMDNILFLFDTFFGFEPPAPKLPLHQEIGPVLPDTYPDLTPALDSFLNAHPRTMYFSLGTNVFTSPQNIVILLNSCLELINQNNIDGAIWATVKTNITELMSFSNIDFPISDILNNNFPHIHITKFAPQFAILSHENTKVFLSQGGISSSHESIYTATPMLVLPIMGDQFGNAEKLELAGIALRLSKFNLTVDDIVLKIKRLLNEENFKKNSKRLSFVAKLNSKRKYRAADLIEMVINTMKYDGIKDDDGNLKINNNVLLKDWITANTRMGFIRGNYIDVYGTFIVLFLTLIVGFIYACLKVNIFLYTWYKYRINNSKSKKD</sequence>
<feature type="transmembrane region" description="Helical" evidence="4">
    <location>
        <begin position="538"/>
        <end position="564"/>
    </location>
</feature>
<feature type="transmembrane region" description="Helical" evidence="4">
    <location>
        <begin position="7"/>
        <end position="27"/>
    </location>
</feature>
<dbReference type="GO" id="GO:0008194">
    <property type="term" value="F:UDP-glycosyltransferase activity"/>
    <property type="evidence" value="ECO:0007669"/>
    <property type="project" value="InterPro"/>
</dbReference>
<dbReference type="SUPFAM" id="SSF53756">
    <property type="entry name" value="UDP-Glycosyltransferase/glycogen phosphorylase"/>
    <property type="match status" value="1"/>
</dbReference>
<keyword evidence="4" id="KW-0472">Membrane</keyword>
<dbReference type="PANTHER" id="PTHR48043">
    <property type="entry name" value="EG:EG0003.4 PROTEIN-RELATED"/>
    <property type="match status" value="1"/>
</dbReference>
<protein>
    <submittedName>
        <fullName evidence="5">Glycosyltransferase Family 1 protein</fullName>
    </submittedName>
</protein>
<dbReference type="InterPro" id="IPR002213">
    <property type="entry name" value="UDP_glucos_trans"/>
</dbReference>
<evidence type="ECO:0000313" key="5">
    <source>
        <dbReference type="EMBL" id="RIB09031.1"/>
    </source>
</evidence>
<keyword evidence="2 3" id="KW-0808">Transferase</keyword>
<dbReference type="Gene3D" id="3.40.50.2000">
    <property type="entry name" value="Glycogen Phosphorylase B"/>
    <property type="match status" value="2"/>
</dbReference>
<evidence type="ECO:0000256" key="2">
    <source>
        <dbReference type="ARBA" id="ARBA00022679"/>
    </source>
</evidence>
<dbReference type="OrthoDB" id="5835829at2759"/>
<dbReference type="Proteomes" id="UP000266673">
    <property type="component" value="Unassembled WGS sequence"/>
</dbReference>
<evidence type="ECO:0000256" key="4">
    <source>
        <dbReference type="SAM" id="Phobius"/>
    </source>
</evidence>
<dbReference type="Pfam" id="PF00201">
    <property type="entry name" value="UDPGT"/>
    <property type="match status" value="1"/>
</dbReference>
<accession>A0A397UHH1</accession>
<name>A0A397UHH1_9GLOM</name>
<reference evidence="5 6" key="1">
    <citation type="submission" date="2018-06" db="EMBL/GenBank/DDBJ databases">
        <title>Comparative genomics reveals the genomic features of Rhizophagus irregularis, R. cerebriforme, R. diaphanum and Gigaspora rosea, and their symbiotic lifestyle signature.</title>
        <authorList>
            <person name="Morin E."/>
            <person name="San Clemente H."/>
            <person name="Chen E.C.H."/>
            <person name="De La Providencia I."/>
            <person name="Hainaut M."/>
            <person name="Kuo A."/>
            <person name="Kohler A."/>
            <person name="Murat C."/>
            <person name="Tang N."/>
            <person name="Roy S."/>
            <person name="Loubradou J."/>
            <person name="Henrissat B."/>
            <person name="Grigoriev I.V."/>
            <person name="Corradi N."/>
            <person name="Roux C."/>
            <person name="Martin F.M."/>
        </authorList>
    </citation>
    <scope>NUCLEOTIDE SEQUENCE [LARGE SCALE GENOMIC DNA]</scope>
    <source>
        <strain evidence="5 6">DAOM 194757</strain>
    </source>
</reference>
<organism evidence="5 6">
    <name type="scientific">Gigaspora rosea</name>
    <dbReference type="NCBI Taxonomy" id="44941"/>
    <lineage>
        <taxon>Eukaryota</taxon>
        <taxon>Fungi</taxon>
        <taxon>Fungi incertae sedis</taxon>
        <taxon>Mucoromycota</taxon>
        <taxon>Glomeromycotina</taxon>
        <taxon>Glomeromycetes</taxon>
        <taxon>Diversisporales</taxon>
        <taxon>Gigasporaceae</taxon>
        <taxon>Gigaspora</taxon>
    </lineage>
</organism>
<dbReference type="InterPro" id="IPR050271">
    <property type="entry name" value="UDP-glycosyltransferase"/>
</dbReference>
<dbReference type="PANTHER" id="PTHR48043:SF145">
    <property type="entry name" value="FI06409P-RELATED"/>
    <property type="match status" value="1"/>
</dbReference>
<evidence type="ECO:0000256" key="3">
    <source>
        <dbReference type="RuleBase" id="RU003718"/>
    </source>
</evidence>
<gene>
    <name evidence="5" type="ORF">C2G38_2251634</name>
</gene>
<keyword evidence="4" id="KW-0812">Transmembrane</keyword>
<comment type="similarity">
    <text evidence="3">Belongs to the UDP-glycosyltransferase family.</text>
</comment>
<evidence type="ECO:0000313" key="6">
    <source>
        <dbReference type="Proteomes" id="UP000266673"/>
    </source>
</evidence>
<proteinExistence type="inferred from homology"/>
<dbReference type="PROSITE" id="PS00375">
    <property type="entry name" value="UDPGT"/>
    <property type="match status" value="1"/>
</dbReference>
<dbReference type="CDD" id="cd03784">
    <property type="entry name" value="GT1_Gtf-like"/>
    <property type="match status" value="1"/>
</dbReference>
<evidence type="ECO:0000256" key="1">
    <source>
        <dbReference type="ARBA" id="ARBA00022676"/>
    </source>
</evidence>
<dbReference type="EMBL" id="QKWP01001425">
    <property type="protein sequence ID" value="RIB09031.1"/>
    <property type="molecule type" value="Genomic_DNA"/>
</dbReference>
<dbReference type="InterPro" id="IPR035595">
    <property type="entry name" value="UDP_glycos_trans_CS"/>
</dbReference>
<keyword evidence="4" id="KW-1133">Transmembrane helix</keyword>
<keyword evidence="6" id="KW-1185">Reference proteome</keyword>
<keyword evidence="1 3" id="KW-0328">Glycosyltransferase</keyword>
<dbReference type="AlphaFoldDB" id="A0A397UHH1"/>
<comment type="caution">
    <text evidence="5">The sequence shown here is derived from an EMBL/GenBank/DDBJ whole genome shotgun (WGS) entry which is preliminary data.</text>
</comment>